<reference evidence="2 3" key="1">
    <citation type="submission" date="2024-01" db="EMBL/GenBank/DDBJ databases">
        <title>Pedobacter sp. nov., isolated from fresh soil.</title>
        <authorList>
            <person name="Le N.T.T."/>
        </authorList>
    </citation>
    <scope>NUCLEOTIDE SEQUENCE [LARGE SCALE GENOMIC DNA]</scope>
    <source>
        <strain evidence="2 3">KR3-3</strain>
    </source>
</reference>
<dbReference type="InterPro" id="IPR046020">
    <property type="entry name" value="DUF5977"/>
</dbReference>
<keyword evidence="3" id="KW-1185">Reference proteome</keyword>
<dbReference type="Proteomes" id="UP001336835">
    <property type="component" value="Unassembled WGS sequence"/>
</dbReference>
<organism evidence="2 3">
    <name type="scientific">Pedobacter albus</name>
    <dbReference type="NCBI Taxonomy" id="3113905"/>
    <lineage>
        <taxon>Bacteria</taxon>
        <taxon>Pseudomonadati</taxon>
        <taxon>Bacteroidota</taxon>
        <taxon>Sphingobacteriia</taxon>
        <taxon>Sphingobacteriales</taxon>
        <taxon>Sphingobacteriaceae</taxon>
        <taxon>Pedobacter</taxon>
    </lineage>
</organism>
<dbReference type="EMBL" id="JAZDQT010000003">
    <property type="protein sequence ID" value="MEE1946439.1"/>
    <property type="molecule type" value="Genomic_DNA"/>
</dbReference>
<dbReference type="RefSeq" id="WP_330108747.1">
    <property type="nucleotide sequence ID" value="NZ_JAZDQT010000003.1"/>
</dbReference>
<proteinExistence type="predicted"/>
<feature type="non-terminal residue" evidence="2">
    <location>
        <position position="1"/>
    </location>
</feature>
<dbReference type="Pfam" id="PF19404">
    <property type="entry name" value="DUF5977"/>
    <property type="match status" value="1"/>
</dbReference>
<evidence type="ECO:0000313" key="3">
    <source>
        <dbReference type="Proteomes" id="UP001336835"/>
    </source>
</evidence>
<protein>
    <submittedName>
        <fullName evidence="2">DUF5977 domain-containing protein</fullName>
    </submittedName>
</protein>
<gene>
    <name evidence="2" type="ORF">VRU48_15045</name>
</gene>
<evidence type="ECO:0000313" key="2">
    <source>
        <dbReference type="EMBL" id="MEE1946439.1"/>
    </source>
</evidence>
<accession>A0ABU7IAD8</accession>
<name>A0ABU7IAD8_9SPHI</name>
<comment type="caution">
    <text evidence="2">The sequence shown here is derived from an EMBL/GenBank/DDBJ whole genome shotgun (WGS) entry which is preliminary data.</text>
</comment>
<feature type="domain" description="DUF5977" evidence="1">
    <location>
        <begin position="108"/>
        <end position="170"/>
    </location>
</feature>
<evidence type="ECO:0000259" key="1">
    <source>
        <dbReference type="Pfam" id="PF19404"/>
    </source>
</evidence>
<sequence length="290" mass="30629">SWSIPNVRAYVLGYWYRDGGIWKYHEQAYTGAVTLALGDAIDDVRIHPKDAQLGTYVYKSGVGISASTDAKGLTTYSEFDEFNRLKNIKDQDGNIVKSYEYNLAHETFYNDAVSGSFTKNDCSSGIGTSVTYSIPANTYSASSKVAANALAGTALANGGQAYANANGTCSGVATTAVSYLNFTTPYTPGGTPSANISSLVIKDGSGTTLYTYNTAQLQAGITVPQGTYSFVITVSGMPWDISTDLGWASCYVISGAYSAGFDNTTSSYTLTGVTLNGATATINLDNIVYL</sequence>